<proteinExistence type="predicted"/>
<evidence type="ECO:0000313" key="2">
    <source>
        <dbReference type="Proteomes" id="UP000253318"/>
    </source>
</evidence>
<keyword evidence="2" id="KW-1185">Reference proteome</keyword>
<name>A0A368T6I5_9ACTN</name>
<comment type="caution">
    <text evidence="1">The sequence shown here is derived from an EMBL/GenBank/DDBJ whole genome shotgun (WGS) entry which is preliminary data.</text>
</comment>
<organism evidence="1 2">
    <name type="scientific">Marinitenerispora sediminis</name>
    <dbReference type="NCBI Taxonomy" id="1931232"/>
    <lineage>
        <taxon>Bacteria</taxon>
        <taxon>Bacillati</taxon>
        <taxon>Actinomycetota</taxon>
        <taxon>Actinomycetes</taxon>
        <taxon>Streptosporangiales</taxon>
        <taxon>Nocardiopsidaceae</taxon>
        <taxon>Marinitenerispora</taxon>
    </lineage>
</organism>
<accession>A0A368T6I5</accession>
<dbReference type="InterPro" id="IPR029044">
    <property type="entry name" value="Nucleotide-diphossugar_trans"/>
</dbReference>
<protein>
    <recommendedName>
        <fullName evidence="3">Galactosyltransferase C-terminal domain-containing protein</fullName>
    </recommendedName>
</protein>
<dbReference type="RefSeq" id="WP_114399243.1">
    <property type="nucleotide sequence ID" value="NZ_QEIM01000115.1"/>
</dbReference>
<dbReference type="SUPFAM" id="SSF53448">
    <property type="entry name" value="Nucleotide-diphospho-sugar transferases"/>
    <property type="match status" value="1"/>
</dbReference>
<sequence>MRPRWRALGHHVLVGETQGPWCKARAVAAALPFATGDLLVIADADCWSPGIDAALEAVRDGAPWAMPHGRVHRLTPDATAQVLAGVAPHPRMPVTQRPYQGWPGGGIVVVRRDVYEQAPLDPRFTGWGGEDESWAHALTTLAGPPWRGRAPLWHLWHPPQDRMSRRWGSPEARELAGRYRKAARSPAAMRALVDEAGKEIFT</sequence>
<dbReference type="EMBL" id="QEIN01000063">
    <property type="protein sequence ID" value="RCV59286.1"/>
    <property type="molecule type" value="Genomic_DNA"/>
</dbReference>
<dbReference type="OrthoDB" id="4120491at2"/>
<dbReference type="Gene3D" id="3.90.550.10">
    <property type="entry name" value="Spore Coat Polysaccharide Biosynthesis Protein SpsA, Chain A"/>
    <property type="match status" value="1"/>
</dbReference>
<dbReference type="Proteomes" id="UP000253318">
    <property type="component" value="Unassembled WGS sequence"/>
</dbReference>
<dbReference type="AlphaFoldDB" id="A0A368T6I5"/>
<gene>
    <name evidence="1" type="ORF">DEF24_09955</name>
</gene>
<evidence type="ECO:0008006" key="3">
    <source>
        <dbReference type="Google" id="ProtNLM"/>
    </source>
</evidence>
<evidence type="ECO:0000313" key="1">
    <source>
        <dbReference type="EMBL" id="RCV59286.1"/>
    </source>
</evidence>
<reference evidence="1 2" key="1">
    <citation type="submission" date="2018-04" db="EMBL/GenBank/DDBJ databases">
        <title>Novel actinobacteria from marine sediment.</title>
        <authorList>
            <person name="Ng Z.Y."/>
            <person name="Tan G.Y.A."/>
        </authorList>
    </citation>
    <scope>NUCLEOTIDE SEQUENCE [LARGE SCALE GENOMIC DNA]</scope>
    <source>
        <strain evidence="1 2">TPS81</strain>
    </source>
</reference>